<dbReference type="AlphaFoldDB" id="A0A8B6CSB3"/>
<dbReference type="OrthoDB" id="432685at2759"/>
<evidence type="ECO:0000256" key="5">
    <source>
        <dbReference type="ARBA" id="ARBA00023136"/>
    </source>
</evidence>
<evidence type="ECO:0000256" key="4">
    <source>
        <dbReference type="ARBA" id="ARBA00022989"/>
    </source>
</evidence>
<comment type="subcellular location">
    <subcellularLocation>
        <location evidence="1">Membrane</location>
        <topology evidence="1">Multi-pass membrane protein</topology>
    </subcellularLocation>
</comment>
<evidence type="ECO:0000313" key="8">
    <source>
        <dbReference type="Proteomes" id="UP000596742"/>
    </source>
</evidence>
<evidence type="ECO:0008006" key="9">
    <source>
        <dbReference type="Google" id="ProtNLM"/>
    </source>
</evidence>
<evidence type="ECO:0000313" key="7">
    <source>
        <dbReference type="EMBL" id="VDI09724.1"/>
    </source>
</evidence>
<feature type="transmembrane region" description="Helical" evidence="6">
    <location>
        <begin position="63"/>
        <end position="82"/>
    </location>
</feature>
<dbReference type="InterPro" id="IPR032808">
    <property type="entry name" value="DoxX"/>
</dbReference>
<feature type="transmembrane region" description="Helical" evidence="6">
    <location>
        <begin position="113"/>
        <end position="130"/>
    </location>
</feature>
<keyword evidence="5 6" id="KW-0472">Membrane</keyword>
<dbReference type="GO" id="GO:0016020">
    <property type="term" value="C:membrane"/>
    <property type="evidence" value="ECO:0007669"/>
    <property type="project" value="UniProtKB-SubCell"/>
</dbReference>
<evidence type="ECO:0000256" key="2">
    <source>
        <dbReference type="ARBA" id="ARBA00006679"/>
    </source>
</evidence>
<dbReference type="EMBL" id="UYJE01002324">
    <property type="protein sequence ID" value="VDI09724.1"/>
    <property type="molecule type" value="Genomic_DNA"/>
</dbReference>
<dbReference type="PANTHER" id="PTHR13163">
    <property type="entry name" value="SPINAL CORD EXPRESSION PROTEIN 4"/>
    <property type="match status" value="1"/>
</dbReference>
<accession>A0A8B6CSB3</accession>
<dbReference type="Proteomes" id="UP000596742">
    <property type="component" value="Unassembled WGS sequence"/>
</dbReference>
<proteinExistence type="inferred from homology"/>
<protein>
    <recommendedName>
        <fullName evidence="9">Transmembrane protein 35A</fullName>
    </recommendedName>
</protein>
<dbReference type="InterPro" id="IPR040399">
    <property type="entry name" value="TMEM35A/B"/>
</dbReference>
<name>A0A8B6CSB3_MYTGA</name>
<evidence type="ECO:0000256" key="6">
    <source>
        <dbReference type="SAM" id="Phobius"/>
    </source>
</evidence>
<dbReference type="PANTHER" id="PTHR13163:SF2">
    <property type="entry name" value="TRANSMEMBRANE PROTEIN 35B"/>
    <property type="match status" value="1"/>
</dbReference>
<evidence type="ECO:0000256" key="3">
    <source>
        <dbReference type="ARBA" id="ARBA00022692"/>
    </source>
</evidence>
<keyword evidence="4 6" id="KW-1133">Transmembrane helix</keyword>
<dbReference type="Pfam" id="PF13564">
    <property type="entry name" value="DoxX_2"/>
    <property type="match status" value="1"/>
</dbReference>
<comment type="similarity">
    <text evidence="2">Belongs to the DoxX family.</text>
</comment>
<sequence length="142" mass="15689">MGVVAILEKAVLVGLISLFMMASLCKLFPSKFPEEVGADMNRKFQQYCHVCVTILFGYQPNPMTYKLVTGIIELAGALALILKDTRKVGCVLLIITMAGAVQTLICLKEYKESIFPSCVFLALCFLYHISGRTVSLEKSKTE</sequence>
<keyword evidence="3 6" id="KW-0812">Transmembrane</keyword>
<reference evidence="7" key="1">
    <citation type="submission" date="2018-11" db="EMBL/GenBank/DDBJ databases">
        <authorList>
            <person name="Alioto T."/>
            <person name="Alioto T."/>
        </authorList>
    </citation>
    <scope>NUCLEOTIDE SEQUENCE</scope>
</reference>
<gene>
    <name evidence="7" type="ORF">MGAL_10B059091</name>
</gene>
<evidence type="ECO:0000256" key="1">
    <source>
        <dbReference type="ARBA" id="ARBA00004141"/>
    </source>
</evidence>
<feature type="transmembrane region" description="Helical" evidence="6">
    <location>
        <begin position="89"/>
        <end position="107"/>
    </location>
</feature>
<comment type="caution">
    <text evidence="7">The sequence shown here is derived from an EMBL/GenBank/DDBJ whole genome shotgun (WGS) entry which is preliminary data.</text>
</comment>
<organism evidence="7 8">
    <name type="scientific">Mytilus galloprovincialis</name>
    <name type="common">Mediterranean mussel</name>
    <dbReference type="NCBI Taxonomy" id="29158"/>
    <lineage>
        <taxon>Eukaryota</taxon>
        <taxon>Metazoa</taxon>
        <taxon>Spiralia</taxon>
        <taxon>Lophotrochozoa</taxon>
        <taxon>Mollusca</taxon>
        <taxon>Bivalvia</taxon>
        <taxon>Autobranchia</taxon>
        <taxon>Pteriomorphia</taxon>
        <taxon>Mytilida</taxon>
        <taxon>Mytiloidea</taxon>
        <taxon>Mytilidae</taxon>
        <taxon>Mytilinae</taxon>
        <taxon>Mytilus</taxon>
    </lineage>
</organism>
<keyword evidence="8" id="KW-1185">Reference proteome</keyword>